<dbReference type="SUPFAM" id="SSF64182">
    <property type="entry name" value="DHH phosphoesterases"/>
    <property type="match status" value="1"/>
</dbReference>
<dbReference type="InterPro" id="IPR051673">
    <property type="entry name" value="SSDNA_exonuclease_RecJ"/>
</dbReference>
<dbReference type="OrthoDB" id="284473at2759"/>
<dbReference type="Gene3D" id="3.90.1640.30">
    <property type="match status" value="1"/>
</dbReference>
<feature type="region of interest" description="Disordered" evidence="1">
    <location>
        <begin position="436"/>
        <end position="455"/>
    </location>
</feature>
<gene>
    <name evidence="2" type="ORF">DAEQUDRAFT_711861</name>
</gene>
<sequence length="455" mass="49236">MNNARVFIQEWYAPTPHPRACLTTQFTHSASAHQPTLLLPDKDADGLCSGLILHATLTALGLPPTLIHTHFVAKGSNVHAPAERARIAAITPCPRFVVVADQGSRPGPALLCSEDGRVKTLIVDHHLAQGFPEGALALSAAACEPVATSSTLAYLLCEPLVRGIAGREVQQRMEWLCVLGTMGDLGAGHKWERPWPDMSACTKWWTKKVLGDAVALVNAPRRTARYDVLTAWSALLSNNPAEIASTRSNDKHIMRLHDARLEIRAETERCGHTAPTFSGDGRVALVRIQSEAQVHPLIATRWASTLKSSRLQIVMCANSGYLPGAGMTNFACRVARCALPADNEAQATSIPDVLRAYAARVPGLMESMGDDFARGHAQASGGIVSSENFERLWEVMRNAPTDETGELVSVSGSSVVLWDGRTGVLTRMDCVAGPQKKKRKTEGVQKNTLEGWIKR</sequence>
<name>A0A165PQW5_9APHY</name>
<protein>
    <submittedName>
        <fullName evidence="2">DHH phosphoesterase</fullName>
    </submittedName>
</protein>
<evidence type="ECO:0000256" key="1">
    <source>
        <dbReference type="SAM" id="MobiDB-lite"/>
    </source>
</evidence>
<dbReference type="InterPro" id="IPR038763">
    <property type="entry name" value="DHH_sf"/>
</dbReference>
<dbReference type="EMBL" id="KV429066">
    <property type="protein sequence ID" value="KZT68522.1"/>
    <property type="molecule type" value="Genomic_DNA"/>
</dbReference>
<reference evidence="2 3" key="1">
    <citation type="journal article" date="2016" name="Mol. Biol. Evol.">
        <title>Comparative Genomics of Early-Diverging Mushroom-Forming Fungi Provides Insights into the Origins of Lignocellulose Decay Capabilities.</title>
        <authorList>
            <person name="Nagy L.G."/>
            <person name="Riley R."/>
            <person name="Tritt A."/>
            <person name="Adam C."/>
            <person name="Daum C."/>
            <person name="Floudas D."/>
            <person name="Sun H."/>
            <person name="Yadav J.S."/>
            <person name="Pangilinan J."/>
            <person name="Larsson K.H."/>
            <person name="Matsuura K."/>
            <person name="Barry K."/>
            <person name="Labutti K."/>
            <person name="Kuo R."/>
            <person name="Ohm R.A."/>
            <person name="Bhattacharya S.S."/>
            <person name="Shirouzu T."/>
            <person name="Yoshinaga Y."/>
            <person name="Martin F.M."/>
            <person name="Grigoriev I.V."/>
            <person name="Hibbett D.S."/>
        </authorList>
    </citation>
    <scope>NUCLEOTIDE SEQUENCE [LARGE SCALE GENOMIC DNA]</scope>
    <source>
        <strain evidence="2 3">L-15889</strain>
    </source>
</reference>
<dbReference type="AlphaFoldDB" id="A0A165PQW5"/>
<accession>A0A165PQW5</accession>
<evidence type="ECO:0000313" key="2">
    <source>
        <dbReference type="EMBL" id="KZT68522.1"/>
    </source>
</evidence>
<keyword evidence="3" id="KW-1185">Reference proteome</keyword>
<dbReference type="STRING" id="1314783.A0A165PQW5"/>
<dbReference type="Proteomes" id="UP000076727">
    <property type="component" value="Unassembled WGS sequence"/>
</dbReference>
<organism evidence="2 3">
    <name type="scientific">Daedalea quercina L-15889</name>
    <dbReference type="NCBI Taxonomy" id="1314783"/>
    <lineage>
        <taxon>Eukaryota</taxon>
        <taxon>Fungi</taxon>
        <taxon>Dikarya</taxon>
        <taxon>Basidiomycota</taxon>
        <taxon>Agaricomycotina</taxon>
        <taxon>Agaricomycetes</taxon>
        <taxon>Polyporales</taxon>
        <taxon>Fomitopsis</taxon>
    </lineage>
</organism>
<evidence type="ECO:0000313" key="3">
    <source>
        <dbReference type="Proteomes" id="UP000076727"/>
    </source>
</evidence>
<proteinExistence type="predicted"/>
<dbReference type="PANTHER" id="PTHR30255:SF2">
    <property type="entry name" value="SINGLE-STRANDED-DNA-SPECIFIC EXONUCLEASE RECJ"/>
    <property type="match status" value="1"/>
</dbReference>
<dbReference type="PANTHER" id="PTHR30255">
    <property type="entry name" value="SINGLE-STRANDED-DNA-SPECIFIC EXONUCLEASE RECJ"/>
    <property type="match status" value="1"/>
</dbReference>